<evidence type="ECO:0000256" key="3">
    <source>
        <dbReference type="ARBA" id="ARBA00022801"/>
    </source>
</evidence>
<dbReference type="GO" id="GO:0004767">
    <property type="term" value="F:sphingomyelin phosphodiesterase activity"/>
    <property type="evidence" value="ECO:0007669"/>
    <property type="project" value="UniProtKB-EC"/>
</dbReference>
<dbReference type="Gene3D" id="3.60.10.10">
    <property type="entry name" value="Endonuclease/exonuclease/phosphatase"/>
    <property type="match status" value="1"/>
</dbReference>
<dbReference type="GO" id="GO:0005737">
    <property type="term" value="C:cytoplasm"/>
    <property type="evidence" value="ECO:0007669"/>
    <property type="project" value="TreeGrafter"/>
</dbReference>
<dbReference type="OrthoDB" id="40902at2759"/>
<reference evidence="7" key="2">
    <citation type="submission" date="2009-11" db="EMBL/GenBank/DDBJ databases">
        <title>The Genome Sequence of Allomyces macrogynus strain ATCC 38327.</title>
        <authorList>
            <consortium name="The Broad Institute Genome Sequencing Platform"/>
            <person name="Russ C."/>
            <person name="Cuomo C."/>
            <person name="Shea T."/>
            <person name="Young S.K."/>
            <person name="Zeng Q."/>
            <person name="Koehrsen M."/>
            <person name="Haas B."/>
            <person name="Borodovsky M."/>
            <person name="Guigo R."/>
            <person name="Alvarado L."/>
            <person name="Berlin A."/>
            <person name="Borenstein D."/>
            <person name="Chen Z."/>
            <person name="Engels R."/>
            <person name="Freedman E."/>
            <person name="Gellesch M."/>
            <person name="Goldberg J."/>
            <person name="Griggs A."/>
            <person name="Gujja S."/>
            <person name="Heiman D."/>
            <person name="Hepburn T."/>
            <person name="Howarth C."/>
            <person name="Jen D."/>
            <person name="Larson L."/>
            <person name="Lewis B."/>
            <person name="Mehta T."/>
            <person name="Park D."/>
            <person name="Pearson M."/>
            <person name="Roberts A."/>
            <person name="Saif S."/>
            <person name="Shenoy N."/>
            <person name="Sisk P."/>
            <person name="Stolte C."/>
            <person name="Sykes S."/>
            <person name="Walk T."/>
            <person name="White J."/>
            <person name="Yandava C."/>
            <person name="Burger G."/>
            <person name="Gray M.W."/>
            <person name="Holland P.W.H."/>
            <person name="King N."/>
            <person name="Lang F.B.F."/>
            <person name="Roger A.J."/>
            <person name="Ruiz-Trillo I."/>
            <person name="Lander E."/>
            <person name="Nusbaum C."/>
        </authorList>
    </citation>
    <scope>NUCLEOTIDE SEQUENCE [LARGE SCALE GENOMIC DNA]</scope>
    <source>
        <strain evidence="7">ATCC 38327</strain>
    </source>
</reference>
<dbReference type="EMBL" id="GG745335">
    <property type="protein sequence ID" value="KNE59906.1"/>
    <property type="molecule type" value="Genomic_DNA"/>
</dbReference>
<dbReference type="InterPro" id="IPR038772">
    <property type="entry name" value="Sph/SMPD2-like"/>
</dbReference>
<evidence type="ECO:0000313" key="6">
    <source>
        <dbReference type="EMBL" id="KNE59906.1"/>
    </source>
</evidence>
<dbReference type="AlphaFoldDB" id="A0A0L0SBP4"/>
<comment type="similarity">
    <text evidence="1">Belongs to the neutral sphingomyelinase family.</text>
</comment>
<keyword evidence="3" id="KW-0378">Hydrolase</keyword>
<dbReference type="InterPro" id="IPR017766">
    <property type="entry name" value="Sphingomyelinase/PLipase_C"/>
</dbReference>
<feature type="region of interest" description="Disordered" evidence="4">
    <location>
        <begin position="270"/>
        <end position="305"/>
    </location>
</feature>
<gene>
    <name evidence="6" type="ORF">AMAG_05354</name>
</gene>
<name>A0A0L0SBP4_ALLM3</name>
<dbReference type="STRING" id="578462.A0A0L0SBP4"/>
<evidence type="ECO:0000256" key="2">
    <source>
        <dbReference type="ARBA" id="ARBA00012369"/>
    </source>
</evidence>
<dbReference type="InterPro" id="IPR005135">
    <property type="entry name" value="Endo/exonuclease/phosphatase"/>
</dbReference>
<reference evidence="6 7" key="1">
    <citation type="submission" date="2009-11" db="EMBL/GenBank/DDBJ databases">
        <title>Annotation of Allomyces macrogynus ATCC 38327.</title>
        <authorList>
            <consortium name="The Broad Institute Genome Sequencing Platform"/>
            <person name="Russ C."/>
            <person name="Cuomo C."/>
            <person name="Burger G."/>
            <person name="Gray M.W."/>
            <person name="Holland P.W.H."/>
            <person name="King N."/>
            <person name="Lang F.B.F."/>
            <person name="Roger A.J."/>
            <person name="Ruiz-Trillo I."/>
            <person name="Young S.K."/>
            <person name="Zeng Q."/>
            <person name="Gargeya S."/>
            <person name="Fitzgerald M."/>
            <person name="Haas B."/>
            <person name="Abouelleil A."/>
            <person name="Alvarado L."/>
            <person name="Arachchi H.M."/>
            <person name="Berlin A."/>
            <person name="Chapman S.B."/>
            <person name="Gearin G."/>
            <person name="Goldberg J."/>
            <person name="Griggs A."/>
            <person name="Gujja S."/>
            <person name="Hansen M."/>
            <person name="Heiman D."/>
            <person name="Howarth C."/>
            <person name="Larimer J."/>
            <person name="Lui A."/>
            <person name="MacDonald P.J.P."/>
            <person name="McCowen C."/>
            <person name="Montmayeur A."/>
            <person name="Murphy C."/>
            <person name="Neiman D."/>
            <person name="Pearson M."/>
            <person name="Priest M."/>
            <person name="Roberts A."/>
            <person name="Saif S."/>
            <person name="Shea T."/>
            <person name="Sisk P."/>
            <person name="Stolte C."/>
            <person name="Sykes S."/>
            <person name="Wortman J."/>
            <person name="Nusbaum C."/>
            <person name="Birren B."/>
        </authorList>
    </citation>
    <scope>NUCLEOTIDE SEQUENCE [LARGE SCALE GENOMIC DNA]</scope>
    <source>
        <strain evidence="6 7">ATCC 38327</strain>
    </source>
</reference>
<dbReference type="eggNOG" id="ENOG502S367">
    <property type="taxonomic scope" value="Eukaryota"/>
</dbReference>
<dbReference type="PANTHER" id="PTHR16320:SF1">
    <property type="entry name" value="SPHINGOMYELINASE DDB_G0288017"/>
    <property type="match status" value="1"/>
</dbReference>
<evidence type="ECO:0000256" key="4">
    <source>
        <dbReference type="SAM" id="MobiDB-lite"/>
    </source>
</evidence>
<dbReference type="InterPro" id="IPR036691">
    <property type="entry name" value="Endo/exonu/phosph_ase_sf"/>
</dbReference>
<feature type="domain" description="Endonuclease/exonuclease/phosphatase" evidence="5">
    <location>
        <begin position="105"/>
        <end position="366"/>
    </location>
</feature>
<dbReference type="Proteomes" id="UP000054350">
    <property type="component" value="Unassembled WGS sequence"/>
</dbReference>
<dbReference type="PANTHER" id="PTHR16320">
    <property type="entry name" value="SPHINGOMYELINASE FAMILY MEMBER"/>
    <property type="match status" value="1"/>
</dbReference>
<sequence>MECCRRPRSPRSATTKTYAPPLYVPSDLVAPAKTPTKRSLATYPDPATSSDDSSTHSAPSPAHAHAKGPAPASAHPAVLRLMTYNFFLRPPLIADYKGDSKEERLEEFIHRVLPRYDILALQETFSGYSSRVARLEKAAVRQGYLGHVRGPQGTVLHGHLLDAGLLVLSRWPIIESSNWTYSRGVTVDRLAAKGVSYTHHVHPEWDNVHLHLFNTHLQASYSTAPDPHQNPSVACRDDQVRELAEFIHHHVSKHVFATVPADAVATAAAASNDAAMPSRPSSPRLHDAAPPPSSSDSDDAASSQDKPHHLILVCGDLNVNSLQSNQTEYQRLLDMLKGPQQQFTVTDLLAQHGHTDYTQIPWRWLSQKRRDLSRDIFDQEGGRLDYILSLAPVETAISAAGGPWNVHNVVIDKCEAEHPNFLQLSDHMGVAATLAWPGSSAVMAAQGKDEAMHSAE</sequence>
<feature type="compositionally biased region" description="Low complexity" evidence="4">
    <location>
        <begin position="44"/>
        <end position="71"/>
    </location>
</feature>
<organism evidence="6 7">
    <name type="scientific">Allomyces macrogynus (strain ATCC 38327)</name>
    <name type="common">Allomyces javanicus var. macrogynus</name>
    <dbReference type="NCBI Taxonomy" id="578462"/>
    <lineage>
        <taxon>Eukaryota</taxon>
        <taxon>Fungi</taxon>
        <taxon>Fungi incertae sedis</taxon>
        <taxon>Blastocladiomycota</taxon>
        <taxon>Blastocladiomycetes</taxon>
        <taxon>Blastocladiales</taxon>
        <taxon>Blastocladiaceae</taxon>
        <taxon>Allomyces</taxon>
    </lineage>
</organism>
<protein>
    <recommendedName>
        <fullName evidence="2">sphingomyelin phosphodiesterase</fullName>
        <ecNumber evidence="2">3.1.4.12</ecNumber>
    </recommendedName>
</protein>
<dbReference type="VEuPathDB" id="FungiDB:AMAG_05354"/>
<evidence type="ECO:0000313" key="7">
    <source>
        <dbReference type="Proteomes" id="UP000054350"/>
    </source>
</evidence>
<dbReference type="SUPFAM" id="SSF56219">
    <property type="entry name" value="DNase I-like"/>
    <property type="match status" value="2"/>
</dbReference>
<dbReference type="GO" id="GO:0005576">
    <property type="term" value="C:extracellular region"/>
    <property type="evidence" value="ECO:0007669"/>
    <property type="project" value="InterPro"/>
</dbReference>
<evidence type="ECO:0000259" key="5">
    <source>
        <dbReference type="Pfam" id="PF03372"/>
    </source>
</evidence>
<keyword evidence="7" id="KW-1185">Reference proteome</keyword>
<dbReference type="EC" id="3.1.4.12" evidence="2"/>
<proteinExistence type="inferred from homology"/>
<feature type="region of interest" description="Disordered" evidence="4">
    <location>
        <begin position="1"/>
        <end position="71"/>
    </location>
</feature>
<accession>A0A0L0SBP4</accession>
<evidence type="ECO:0000256" key="1">
    <source>
        <dbReference type="ARBA" id="ARBA00006335"/>
    </source>
</evidence>
<dbReference type="CDD" id="cd09078">
    <property type="entry name" value="nSMase"/>
    <property type="match status" value="1"/>
</dbReference>
<dbReference type="Pfam" id="PF03372">
    <property type="entry name" value="Exo_endo_phos"/>
    <property type="match status" value="1"/>
</dbReference>